<evidence type="ECO:0000256" key="6">
    <source>
        <dbReference type="ARBA" id="ARBA00022840"/>
    </source>
</evidence>
<dbReference type="Proteomes" id="UP000324800">
    <property type="component" value="Unassembled WGS sequence"/>
</dbReference>
<evidence type="ECO:0000256" key="5">
    <source>
        <dbReference type="ARBA" id="ARBA00022777"/>
    </source>
</evidence>
<dbReference type="EC" id="2.7.11.1" evidence="1"/>
<dbReference type="EMBL" id="SNRW01008446">
    <property type="protein sequence ID" value="KAA6379512.1"/>
    <property type="molecule type" value="Genomic_DNA"/>
</dbReference>
<dbReference type="InterPro" id="IPR051131">
    <property type="entry name" value="NEK_Ser/Thr_kinase_NIMA"/>
</dbReference>
<dbReference type="Gene3D" id="1.10.510.10">
    <property type="entry name" value="Transferase(Phosphotransferase) domain 1"/>
    <property type="match status" value="1"/>
</dbReference>
<gene>
    <name evidence="11" type="ORF">EZS28_024961</name>
</gene>
<evidence type="ECO:0000256" key="2">
    <source>
        <dbReference type="ARBA" id="ARBA00022527"/>
    </source>
</evidence>
<feature type="compositionally biased region" description="Low complexity" evidence="9">
    <location>
        <begin position="211"/>
        <end position="244"/>
    </location>
</feature>
<evidence type="ECO:0000256" key="4">
    <source>
        <dbReference type="ARBA" id="ARBA00022741"/>
    </source>
</evidence>
<dbReference type="SUPFAM" id="SSF56112">
    <property type="entry name" value="Protein kinase-like (PK-like)"/>
    <property type="match status" value="1"/>
</dbReference>
<dbReference type="InterPro" id="IPR000719">
    <property type="entry name" value="Prot_kinase_dom"/>
</dbReference>
<dbReference type="InterPro" id="IPR011009">
    <property type="entry name" value="Kinase-like_dom_sf"/>
</dbReference>
<dbReference type="PANTHER" id="PTHR44899:SF3">
    <property type="entry name" value="SERINE_THREONINE-PROTEIN KINASE NEK1"/>
    <property type="match status" value="1"/>
</dbReference>
<keyword evidence="6" id="KW-0067">ATP-binding</keyword>
<evidence type="ECO:0000256" key="7">
    <source>
        <dbReference type="ARBA" id="ARBA00047899"/>
    </source>
</evidence>
<dbReference type="OrthoDB" id="10261027at2759"/>
<dbReference type="PANTHER" id="PTHR44899">
    <property type="entry name" value="CAMK FAMILY PROTEIN KINASE"/>
    <property type="match status" value="1"/>
</dbReference>
<dbReference type="SMART" id="SM00220">
    <property type="entry name" value="S_TKc"/>
    <property type="match status" value="1"/>
</dbReference>
<organism evidence="11 12">
    <name type="scientific">Streblomastix strix</name>
    <dbReference type="NCBI Taxonomy" id="222440"/>
    <lineage>
        <taxon>Eukaryota</taxon>
        <taxon>Metamonada</taxon>
        <taxon>Preaxostyla</taxon>
        <taxon>Oxymonadida</taxon>
        <taxon>Streblomastigidae</taxon>
        <taxon>Streblomastix</taxon>
    </lineage>
</organism>
<feature type="compositionally biased region" description="Basic and acidic residues" evidence="9">
    <location>
        <begin position="198"/>
        <end position="210"/>
    </location>
</feature>
<feature type="compositionally biased region" description="Polar residues" evidence="9">
    <location>
        <begin position="245"/>
        <end position="262"/>
    </location>
</feature>
<evidence type="ECO:0000256" key="8">
    <source>
        <dbReference type="ARBA" id="ARBA00048679"/>
    </source>
</evidence>
<protein>
    <recommendedName>
        <fullName evidence="1">non-specific serine/threonine protein kinase</fullName>
        <ecNumber evidence="1">2.7.11.1</ecNumber>
    </recommendedName>
</protein>
<accession>A0A5J4VAN8</accession>
<feature type="domain" description="Protein kinase" evidence="10">
    <location>
        <begin position="1"/>
        <end position="170"/>
    </location>
</feature>
<evidence type="ECO:0000256" key="9">
    <source>
        <dbReference type="SAM" id="MobiDB-lite"/>
    </source>
</evidence>
<evidence type="ECO:0000313" key="11">
    <source>
        <dbReference type="EMBL" id="KAA6379512.1"/>
    </source>
</evidence>
<name>A0A5J4VAN8_9EUKA</name>
<dbReference type="PROSITE" id="PS50011">
    <property type="entry name" value="PROTEIN_KINASE_DOM"/>
    <property type="match status" value="1"/>
</dbReference>
<dbReference type="GO" id="GO:0004674">
    <property type="term" value="F:protein serine/threonine kinase activity"/>
    <property type="evidence" value="ECO:0007669"/>
    <property type="project" value="UniProtKB-KW"/>
</dbReference>
<keyword evidence="5 11" id="KW-0418">Kinase</keyword>
<feature type="region of interest" description="Disordered" evidence="9">
    <location>
        <begin position="198"/>
        <end position="262"/>
    </location>
</feature>
<dbReference type="AlphaFoldDB" id="A0A5J4VAN8"/>
<evidence type="ECO:0000313" key="12">
    <source>
        <dbReference type="Proteomes" id="UP000324800"/>
    </source>
</evidence>
<keyword evidence="2" id="KW-0723">Serine/threonine-protein kinase</keyword>
<sequence>MICTCVSILNIFQRVWELIGQITRALDHLHSRGIMHRDLKPANIFMNEDGSVRLGDFGLVRDMNNSEYATYAGTKAYMAPEGHTQRKLDLPSDIYSLGIICYQLLTGRYPFESASEQELISKIIDGKHEQLPDWVPKEMRELIERMLNNDPFKRPTTKQIMDVDMIRMYLHIQEQKEKAIEEKEQMNEENKRLKAELENRRQQVEQRQQHQIEQTQQKQTPVSVPKAAPVQQVAPVAKQQATPVTKQQAIQSAKPSVGPVTNTPNITQGFQCKQQGNKIVHFQGNNSPCTVTYNPVISSGIVRFEGFFEKTNEYRIIGVADASVVYAANNGPGEQYRGKAVRFSGSEGLLHIPSDAYGRFTKYSNFQRVACEVNMDSTPRKAYFFVEGTEQPRCVYNIPNAIRFMVLIRPLL</sequence>
<comment type="catalytic activity">
    <reaction evidence="7">
        <text>L-threonyl-[protein] + ATP = O-phospho-L-threonyl-[protein] + ADP + H(+)</text>
        <dbReference type="Rhea" id="RHEA:46608"/>
        <dbReference type="Rhea" id="RHEA-COMP:11060"/>
        <dbReference type="Rhea" id="RHEA-COMP:11605"/>
        <dbReference type="ChEBI" id="CHEBI:15378"/>
        <dbReference type="ChEBI" id="CHEBI:30013"/>
        <dbReference type="ChEBI" id="CHEBI:30616"/>
        <dbReference type="ChEBI" id="CHEBI:61977"/>
        <dbReference type="ChEBI" id="CHEBI:456216"/>
        <dbReference type="EC" id="2.7.11.1"/>
    </reaction>
</comment>
<dbReference type="GO" id="GO:0005524">
    <property type="term" value="F:ATP binding"/>
    <property type="evidence" value="ECO:0007669"/>
    <property type="project" value="UniProtKB-KW"/>
</dbReference>
<evidence type="ECO:0000256" key="1">
    <source>
        <dbReference type="ARBA" id="ARBA00012513"/>
    </source>
</evidence>
<dbReference type="Pfam" id="PF00069">
    <property type="entry name" value="Pkinase"/>
    <property type="match status" value="1"/>
</dbReference>
<dbReference type="PROSITE" id="PS00108">
    <property type="entry name" value="PROTEIN_KINASE_ST"/>
    <property type="match status" value="1"/>
</dbReference>
<keyword evidence="3" id="KW-0808">Transferase</keyword>
<comment type="catalytic activity">
    <reaction evidence="8">
        <text>L-seryl-[protein] + ATP = O-phospho-L-seryl-[protein] + ADP + H(+)</text>
        <dbReference type="Rhea" id="RHEA:17989"/>
        <dbReference type="Rhea" id="RHEA-COMP:9863"/>
        <dbReference type="Rhea" id="RHEA-COMP:11604"/>
        <dbReference type="ChEBI" id="CHEBI:15378"/>
        <dbReference type="ChEBI" id="CHEBI:29999"/>
        <dbReference type="ChEBI" id="CHEBI:30616"/>
        <dbReference type="ChEBI" id="CHEBI:83421"/>
        <dbReference type="ChEBI" id="CHEBI:456216"/>
        <dbReference type="EC" id="2.7.11.1"/>
    </reaction>
</comment>
<evidence type="ECO:0000256" key="3">
    <source>
        <dbReference type="ARBA" id="ARBA00022679"/>
    </source>
</evidence>
<keyword evidence="4" id="KW-0547">Nucleotide-binding</keyword>
<dbReference type="InterPro" id="IPR008271">
    <property type="entry name" value="Ser/Thr_kinase_AS"/>
</dbReference>
<proteinExistence type="predicted"/>
<reference evidence="11 12" key="1">
    <citation type="submission" date="2019-03" db="EMBL/GenBank/DDBJ databases">
        <title>Single cell metagenomics reveals metabolic interactions within the superorganism composed of flagellate Streblomastix strix and complex community of Bacteroidetes bacteria on its surface.</title>
        <authorList>
            <person name="Treitli S.C."/>
            <person name="Kolisko M."/>
            <person name="Husnik F."/>
            <person name="Keeling P."/>
            <person name="Hampl V."/>
        </authorList>
    </citation>
    <scope>NUCLEOTIDE SEQUENCE [LARGE SCALE GENOMIC DNA]</scope>
    <source>
        <strain evidence="11">ST1C</strain>
    </source>
</reference>
<evidence type="ECO:0000259" key="10">
    <source>
        <dbReference type="PROSITE" id="PS50011"/>
    </source>
</evidence>
<comment type="caution">
    <text evidence="11">The sequence shown here is derived from an EMBL/GenBank/DDBJ whole genome shotgun (WGS) entry which is preliminary data.</text>
</comment>